<evidence type="ECO:0000313" key="12">
    <source>
        <dbReference type="Proteomes" id="UP001589862"/>
    </source>
</evidence>
<evidence type="ECO:0000256" key="6">
    <source>
        <dbReference type="ARBA" id="ARBA00022813"/>
    </source>
</evidence>
<dbReference type="InterPro" id="IPR000243">
    <property type="entry name" value="Pept_T1A_subB"/>
</dbReference>
<dbReference type="GO" id="GO:0016787">
    <property type="term" value="F:hydrolase activity"/>
    <property type="evidence" value="ECO:0007669"/>
    <property type="project" value="UniProtKB-KW"/>
</dbReference>
<dbReference type="PANTHER" id="PTHR32194:SF0">
    <property type="entry name" value="ATP-DEPENDENT PROTEASE SUBUNIT HSLV"/>
    <property type="match status" value="1"/>
</dbReference>
<evidence type="ECO:0000256" key="2">
    <source>
        <dbReference type="ARBA" id="ARBA00022490"/>
    </source>
</evidence>
<keyword evidence="6 9" id="KW-0068">Autocatalytic cleavage</keyword>
<dbReference type="EC" id="3.4.25.1" evidence="9 10"/>
<evidence type="ECO:0000256" key="3">
    <source>
        <dbReference type="ARBA" id="ARBA00022670"/>
    </source>
</evidence>
<dbReference type="Proteomes" id="UP001589862">
    <property type="component" value="Unassembled WGS sequence"/>
</dbReference>
<dbReference type="InterPro" id="IPR023333">
    <property type="entry name" value="Proteasome_suB-type"/>
</dbReference>
<keyword evidence="12" id="KW-1185">Reference proteome</keyword>
<accession>A0ABV6P7A6</accession>
<dbReference type="EMBL" id="JBHLUB010000001">
    <property type="protein sequence ID" value="MFC0581005.1"/>
    <property type="molecule type" value="Genomic_DNA"/>
</dbReference>
<dbReference type="RefSeq" id="WP_377457488.1">
    <property type="nucleotide sequence ID" value="NZ_JBHLUB010000001.1"/>
</dbReference>
<keyword evidence="3 9" id="KW-0645">Protease</keyword>
<comment type="subcellular location">
    <subcellularLocation>
        <location evidence="9">Cytoplasm</location>
    </subcellularLocation>
</comment>
<dbReference type="PROSITE" id="PS51476">
    <property type="entry name" value="PROTEASOME_BETA_2"/>
    <property type="match status" value="1"/>
</dbReference>
<dbReference type="SUPFAM" id="SSF56235">
    <property type="entry name" value="N-terminal nucleophile aminohydrolases (Ntn hydrolases)"/>
    <property type="match status" value="1"/>
</dbReference>
<comment type="activity regulation">
    <text evidence="9">The formation of the proteasomal ATPase ARC-20S proteasome complex, likely via the docking of the C-termini of ARC into the intersubunit pockets in the alpha-rings, may trigger opening of the gate for substrate entry. Interconversion between the open-gate and close-gate conformations leads to a dynamic regulation of the 20S proteasome proteolysis activity.</text>
</comment>
<keyword evidence="5 9" id="KW-0378">Hydrolase</keyword>
<evidence type="ECO:0000256" key="1">
    <source>
        <dbReference type="ARBA" id="ARBA00001198"/>
    </source>
</evidence>
<dbReference type="PANTHER" id="PTHR32194">
    <property type="entry name" value="METALLOPROTEASE TLDD"/>
    <property type="match status" value="1"/>
</dbReference>
<comment type="subunit">
    <text evidence="9">The 20S proteasome core is composed of 14 alpha and 14 beta subunits that assemble into four stacked heptameric rings, resulting in a barrel-shaped structure. The two inner rings, each composed of seven catalytic beta subunits, are sandwiched by two outer rings, each composed of seven alpha subunits. The catalytic chamber with the active sites is on the inside of the barrel. Has a gated structure, the ends of the cylinder being occluded by the N-termini of the alpha-subunits. Is capped by the proteasome-associated ATPase, ARC.</text>
</comment>
<dbReference type="PRINTS" id="PR00141">
    <property type="entry name" value="PROTEASOME"/>
</dbReference>
<keyword evidence="8 9" id="KW-0865">Zymogen</keyword>
<feature type="propeptide" id="PRO_5044911006" description="Removed in mature form; by autocatalysis" evidence="9">
    <location>
        <begin position="1"/>
        <end position="41"/>
    </location>
</feature>
<evidence type="ECO:0000256" key="9">
    <source>
        <dbReference type="HAMAP-Rule" id="MF_02113"/>
    </source>
</evidence>
<dbReference type="Gene3D" id="3.60.20.10">
    <property type="entry name" value="Glutamine Phosphoribosylpyrophosphate, subunit 1, domain 1"/>
    <property type="match status" value="1"/>
</dbReference>
<dbReference type="InterPro" id="IPR029055">
    <property type="entry name" value="Ntn_hydrolases_N"/>
</dbReference>
<keyword evidence="2 9" id="KW-0963">Cytoplasm</keyword>
<sequence>MDLNIHTTLNSFSEYLRAEHPQLLPVPPETTSPELAAVPHATTIVGLRYDGGVLMAGDRRATAGHHIASRHIEKVFPADAYSTIGIAGAAGLAVDMARLFQIELEHYEKIEGTTLSLNGKANRLAGLIRSNLPLALQGLAVVPLFAGFEPHVGTGRIFSFDVTGGRYEEQEHHSIGSGAAYARGALKKLWEPTLDRTEAITVALEALFDAADDDAATGGLDAVRQLWPVVYTIGASGAARVEEDELTGLAQDVLTRRSARAREA</sequence>
<comment type="pathway">
    <text evidence="9">Protein degradation; proteasomal Pup-dependent pathway.</text>
</comment>
<evidence type="ECO:0000256" key="8">
    <source>
        <dbReference type="ARBA" id="ARBA00023145"/>
    </source>
</evidence>
<keyword evidence="4 9" id="KW-0888">Threonine protease</keyword>
<organism evidence="11 12">
    <name type="scientific">Micrococcoides hystricis</name>
    <dbReference type="NCBI Taxonomy" id="1572761"/>
    <lineage>
        <taxon>Bacteria</taxon>
        <taxon>Bacillati</taxon>
        <taxon>Actinomycetota</taxon>
        <taxon>Actinomycetes</taxon>
        <taxon>Micrococcales</taxon>
        <taxon>Micrococcaceae</taxon>
        <taxon>Micrococcoides</taxon>
    </lineage>
</organism>
<feature type="active site" description="Nucleophile" evidence="9">
    <location>
        <position position="42"/>
    </location>
</feature>
<comment type="catalytic activity">
    <reaction evidence="1 9">
        <text>Cleavage of peptide bonds with very broad specificity.</text>
        <dbReference type="EC" id="3.4.25.1"/>
    </reaction>
</comment>
<dbReference type="CDD" id="cd01906">
    <property type="entry name" value="proteasome_protease_HslV"/>
    <property type="match status" value="1"/>
</dbReference>
<dbReference type="InterPro" id="IPR001353">
    <property type="entry name" value="Proteasome_sua/b"/>
</dbReference>
<proteinExistence type="inferred from homology"/>
<evidence type="ECO:0000313" key="11">
    <source>
        <dbReference type="EMBL" id="MFC0581005.1"/>
    </source>
</evidence>
<evidence type="ECO:0000256" key="4">
    <source>
        <dbReference type="ARBA" id="ARBA00022698"/>
    </source>
</evidence>
<evidence type="ECO:0000256" key="10">
    <source>
        <dbReference type="NCBIfam" id="TIGR03690"/>
    </source>
</evidence>
<reference evidence="11 12" key="1">
    <citation type="submission" date="2024-09" db="EMBL/GenBank/DDBJ databases">
        <authorList>
            <person name="Sun Q."/>
            <person name="Mori K."/>
        </authorList>
    </citation>
    <scope>NUCLEOTIDE SEQUENCE [LARGE SCALE GENOMIC DNA]</scope>
    <source>
        <strain evidence="11 12">NCAIM B.02604</strain>
    </source>
</reference>
<keyword evidence="7 9" id="KW-0647">Proteasome</keyword>
<dbReference type="InterPro" id="IPR022483">
    <property type="entry name" value="PSB_actinobac"/>
</dbReference>
<comment type="caution">
    <text evidence="11">The sequence shown here is derived from an EMBL/GenBank/DDBJ whole genome shotgun (WGS) entry which is preliminary data.</text>
</comment>
<evidence type="ECO:0000256" key="5">
    <source>
        <dbReference type="ARBA" id="ARBA00022801"/>
    </source>
</evidence>
<gene>
    <name evidence="9 11" type="primary">prcB</name>
    <name evidence="11" type="ORF">ACFFFR_01200</name>
</gene>
<name>A0ABV6P7A6_9MICC</name>
<comment type="function">
    <text evidence="9">Component of the proteasome core, a large protease complex with broad specificity involved in protein degradation.</text>
</comment>
<feature type="chain" id="PRO_5044911007" description="Proteasome subunit beta" evidence="9">
    <location>
        <begin position="42"/>
        <end position="264"/>
    </location>
</feature>
<dbReference type="Pfam" id="PF00227">
    <property type="entry name" value="Proteasome"/>
    <property type="match status" value="1"/>
</dbReference>
<dbReference type="HAMAP" id="MF_02113_B">
    <property type="entry name" value="Proteasome_B_B"/>
    <property type="match status" value="1"/>
</dbReference>
<comment type="similarity">
    <text evidence="9">Belongs to the peptidase T1B family.</text>
</comment>
<protein>
    <recommendedName>
        <fullName evidence="9 10">Proteasome subunit beta</fullName>
        <ecNumber evidence="9 10">3.4.25.1</ecNumber>
    </recommendedName>
    <alternativeName>
        <fullName evidence="9">20S proteasome beta subunit</fullName>
    </alternativeName>
    <alternativeName>
        <fullName evidence="9">Proteasome core protein PrcB</fullName>
    </alternativeName>
</protein>
<dbReference type="NCBIfam" id="TIGR03690">
    <property type="entry name" value="20S_bact_beta"/>
    <property type="match status" value="1"/>
</dbReference>
<evidence type="ECO:0000256" key="7">
    <source>
        <dbReference type="ARBA" id="ARBA00022942"/>
    </source>
</evidence>
<dbReference type="GO" id="GO:0000502">
    <property type="term" value="C:proteasome complex"/>
    <property type="evidence" value="ECO:0007669"/>
    <property type="project" value="UniProtKB-KW"/>
</dbReference>